<evidence type="ECO:0000313" key="2">
    <source>
        <dbReference type="Proteomes" id="UP000503287"/>
    </source>
</evidence>
<dbReference type="RefSeq" id="WP_164526648.1">
    <property type="nucleotide sequence ID" value="NZ_CP047344.1"/>
</dbReference>
<dbReference type="AlphaFoldDB" id="A0A6G6SN41"/>
<keyword evidence="2" id="KW-1185">Reference proteome</keyword>
<reference evidence="1 2" key="1">
    <citation type="submission" date="2020-01" db="EMBL/GenBank/DDBJ databases">
        <title>The genomic epidemiology of tigecycline resistance gene tet(X) variants in a swine farm in China.</title>
        <authorList>
            <person name="Peng K."/>
            <person name="Li R."/>
        </authorList>
    </citation>
    <scope>NUCLEOTIDE SEQUENCE [LARGE SCALE GENOMIC DNA]</scope>
    <source>
        <strain evidence="1 2">ZN3</strain>
    </source>
</reference>
<organism evidence="1 2">
    <name type="scientific">Proteus vulgaris</name>
    <dbReference type="NCBI Taxonomy" id="585"/>
    <lineage>
        <taxon>Bacteria</taxon>
        <taxon>Pseudomonadati</taxon>
        <taxon>Pseudomonadota</taxon>
        <taxon>Gammaproteobacteria</taxon>
        <taxon>Enterobacterales</taxon>
        <taxon>Morganellaceae</taxon>
        <taxon>Proteus</taxon>
    </lineage>
</organism>
<sequence length="54" mass="6191">MNQKNESEFDAVVKPLMKYLAENYHPHVKVVVDSTTAELVEVHNSISTDEFIKD</sequence>
<protein>
    <submittedName>
        <fullName evidence="1">Uncharacterized protein</fullName>
    </submittedName>
</protein>
<dbReference type="Proteomes" id="UP000503287">
    <property type="component" value="Chromosome"/>
</dbReference>
<dbReference type="EMBL" id="CP047344">
    <property type="protein sequence ID" value="QIF95166.1"/>
    <property type="molecule type" value="Genomic_DNA"/>
</dbReference>
<evidence type="ECO:0000313" key="1">
    <source>
        <dbReference type="EMBL" id="QIF95166.1"/>
    </source>
</evidence>
<proteinExistence type="predicted"/>
<gene>
    <name evidence="1" type="ORF">GTH24_15235</name>
</gene>
<name>A0A6G6SN41_PROVU</name>
<accession>A0A6G6SN41</accession>